<proteinExistence type="predicted"/>
<sequence>MTFPKITNKKKKDFPYIEELQPPYIPSSFEENVYMVSGVSNTARTSELFPLPVSPIHPCPPAHKRCYSNTPTFVTGNSLQYSRNLSLSMRPRGETRGGGEAVIASRERSSFPKFVGVYMCVRVCV</sequence>
<dbReference type="AlphaFoldDB" id="A0A0E9X8I4"/>
<organism evidence="1">
    <name type="scientific">Anguilla anguilla</name>
    <name type="common">European freshwater eel</name>
    <name type="synonym">Muraena anguilla</name>
    <dbReference type="NCBI Taxonomy" id="7936"/>
    <lineage>
        <taxon>Eukaryota</taxon>
        <taxon>Metazoa</taxon>
        <taxon>Chordata</taxon>
        <taxon>Craniata</taxon>
        <taxon>Vertebrata</taxon>
        <taxon>Euteleostomi</taxon>
        <taxon>Actinopterygii</taxon>
        <taxon>Neopterygii</taxon>
        <taxon>Teleostei</taxon>
        <taxon>Anguilliformes</taxon>
        <taxon>Anguillidae</taxon>
        <taxon>Anguilla</taxon>
    </lineage>
</organism>
<name>A0A0E9X8I4_ANGAN</name>
<reference evidence="1" key="1">
    <citation type="submission" date="2014-11" db="EMBL/GenBank/DDBJ databases">
        <authorList>
            <person name="Amaro Gonzalez C."/>
        </authorList>
    </citation>
    <scope>NUCLEOTIDE SEQUENCE</scope>
</reference>
<protein>
    <submittedName>
        <fullName evidence="1">Uncharacterized protein</fullName>
    </submittedName>
</protein>
<evidence type="ECO:0000313" key="1">
    <source>
        <dbReference type="EMBL" id="JAH98736.1"/>
    </source>
</evidence>
<dbReference type="EMBL" id="GBXM01009841">
    <property type="protein sequence ID" value="JAH98736.1"/>
    <property type="molecule type" value="Transcribed_RNA"/>
</dbReference>
<reference evidence="1" key="2">
    <citation type="journal article" date="2015" name="Fish Shellfish Immunol.">
        <title>Early steps in the European eel (Anguilla anguilla)-Vibrio vulnificus interaction in the gills: Role of the RtxA13 toxin.</title>
        <authorList>
            <person name="Callol A."/>
            <person name="Pajuelo D."/>
            <person name="Ebbesson L."/>
            <person name="Teles M."/>
            <person name="MacKenzie S."/>
            <person name="Amaro C."/>
        </authorList>
    </citation>
    <scope>NUCLEOTIDE SEQUENCE</scope>
</reference>
<accession>A0A0E9X8I4</accession>